<feature type="domain" description="PepSY" evidence="2">
    <location>
        <begin position="51"/>
        <end position="104"/>
    </location>
</feature>
<evidence type="ECO:0000256" key="1">
    <source>
        <dbReference type="SAM" id="SignalP"/>
    </source>
</evidence>
<dbReference type="Proteomes" id="UP000287798">
    <property type="component" value="Unassembled WGS sequence"/>
</dbReference>
<feature type="signal peptide" evidence="1">
    <location>
        <begin position="1"/>
        <end position="35"/>
    </location>
</feature>
<evidence type="ECO:0000313" key="3">
    <source>
        <dbReference type="EMBL" id="RRQ22602.1"/>
    </source>
</evidence>
<organism evidence="3 4">
    <name type="scientific">Thiohalobacter thiocyanaticus</name>
    <dbReference type="NCBI Taxonomy" id="585455"/>
    <lineage>
        <taxon>Bacteria</taxon>
        <taxon>Pseudomonadati</taxon>
        <taxon>Pseudomonadota</taxon>
        <taxon>Gammaproteobacteria</taxon>
        <taxon>Thiohalobacterales</taxon>
        <taxon>Thiohalobacteraceae</taxon>
        <taxon>Thiohalobacter</taxon>
    </lineage>
</organism>
<proteinExistence type="predicted"/>
<keyword evidence="4" id="KW-1185">Reference proteome</keyword>
<comment type="caution">
    <text evidence="3">The sequence shown here is derived from an EMBL/GenBank/DDBJ whole genome shotgun (WGS) entry which is preliminary data.</text>
</comment>
<name>A0A426QLG4_9GAMM</name>
<gene>
    <name evidence="3" type="ORF">D6C00_12110</name>
</gene>
<protein>
    <submittedName>
        <fullName evidence="3">Peptidase M4</fullName>
    </submittedName>
</protein>
<dbReference type="Gene3D" id="3.10.450.40">
    <property type="match status" value="1"/>
</dbReference>
<dbReference type="EMBL" id="QZMU01000001">
    <property type="protein sequence ID" value="RRQ22602.1"/>
    <property type="molecule type" value="Genomic_DNA"/>
</dbReference>
<dbReference type="InterPro" id="IPR025711">
    <property type="entry name" value="PepSY"/>
</dbReference>
<feature type="chain" id="PRO_5019320480" evidence="1">
    <location>
        <begin position="36"/>
        <end position="112"/>
    </location>
</feature>
<dbReference type="AlphaFoldDB" id="A0A426QLG4"/>
<sequence>MYETHKEYVMRNIAKQTLIASCLTLLLAGVGPAQADDHGEVRELVRQGEILPLQSIVERAVGEQTGQLLEVELEREDDIWVYELELLRDDGRVYKLYYDARTGEHLPEFEDD</sequence>
<accession>A0A426QLG4</accession>
<evidence type="ECO:0000313" key="4">
    <source>
        <dbReference type="Proteomes" id="UP000287798"/>
    </source>
</evidence>
<dbReference type="Pfam" id="PF03413">
    <property type="entry name" value="PepSY"/>
    <property type="match status" value="1"/>
</dbReference>
<evidence type="ECO:0000259" key="2">
    <source>
        <dbReference type="Pfam" id="PF03413"/>
    </source>
</evidence>
<keyword evidence="1" id="KW-0732">Signal</keyword>
<reference evidence="3 4" key="1">
    <citation type="journal article" date="2010" name="Int. J. Syst. Evol. Microbiol.">
        <title>Thiohalobacter thiocyanaticus gen. nov., sp. nov., a moderately halophilic, sulfur-oxidizing gammaproteobacterium from hypersaline lakes, that utilizes thiocyanate.</title>
        <authorList>
            <person name="Sorokin D.Y."/>
            <person name="Kovaleva O.L."/>
            <person name="Tourova T.P."/>
            <person name="Muyzer G."/>
        </authorList>
    </citation>
    <scope>NUCLEOTIDE SEQUENCE [LARGE SCALE GENOMIC DNA]</scope>
    <source>
        <strain evidence="3 4">Hrh1</strain>
    </source>
</reference>